<dbReference type="AlphaFoldDB" id="A0A177NQH3"/>
<dbReference type="EMBL" id="LUUJ01000045">
    <property type="protein sequence ID" value="OAI19794.1"/>
    <property type="molecule type" value="Genomic_DNA"/>
</dbReference>
<name>A0A177NQH3_9GAMM</name>
<comment type="caution">
    <text evidence="1">The sequence shown here is derived from an EMBL/GenBank/DDBJ whole genome shotgun (WGS) entry which is preliminary data.</text>
</comment>
<reference evidence="1 2" key="1">
    <citation type="submission" date="2016-03" db="EMBL/GenBank/DDBJ databases">
        <authorList>
            <person name="Ploux O."/>
        </authorList>
    </citation>
    <scope>NUCLEOTIDE SEQUENCE [LARGE SCALE GENOMIC DNA]</scope>
    <source>
        <strain evidence="1 2">R-45378</strain>
    </source>
</reference>
<protein>
    <recommendedName>
        <fullName evidence="3">ABC transporter substrate-binding protein</fullName>
    </recommendedName>
</protein>
<proteinExistence type="predicted"/>
<dbReference type="Proteomes" id="UP000077857">
    <property type="component" value="Unassembled WGS sequence"/>
</dbReference>
<evidence type="ECO:0008006" key="3">
    <source>
        <dbReference type="Google" id="ProtNLM"/>
    </source>
</evidence>
<dbReference type="PANTHER" id="PTHR35271">
    <property type="entry name" value="ABC TRANSPORTER, SUBSTRATE-BINDING LIPOPROTEIN-RELATED"/>
    <property type="match status" value="1"/>
</dbReference>
<dbReference type="RefSeq" id="WP_064039405.1">
    <property type="nucleotide sequence ID" value="NZ_LUUJ01000045.1"/>
</dbReference>
<dbReference type="InterPro" id="IPR028082">
    <property type="entry name" value="Peripla_BP_I"/>
</dbReference>
<dbReference type="SUPFAM" id="SSF53822">
    <property type="entry name" value="Periplasmic binding protein-like I"/>
    <property type="match status" value="1"/>
</dbReference>
<dbReference type="PANTHER" id="PTHR35271:SF1">
    <property type="entry name" value="ABC TRANSPORTER, SUBSTRATE-BINDING LIPOPROTEIN"/>
    <property type="match status" value="1"/>
</dbReference>
<dbReference type="OrthoDB" id="9178917at2"/>
<evidence type="ECO:0000313" key="1">
    <source>
        <dbReference type="EMBL" id="OAI19794.1"/>
    </source>
</evidence>
<evidence type="ECO:0000313" key="2">
    <source>
        <dbReference type="Proteomes" id="UP000077857"/>
    </source>
</evidence>
<dbReference type="InterPro" id="IPR007487">
    <property type="entry name" value="ABC_transpt-TYRBP-like"/>
</dbReference>
<accession>A0A177NQH3</accession>
<dbReference type="Gene3D" id="3.40.50.2300">
    <property type="match status" value="2"/>
</dbReference>
<organism evidence="1 2">
    <name type="scientific">Methylomonas koyamae</name>
    <dbReference type="NCBI Taxonomy" id="702114"/>
    <lineage>
        <taxon>Bacteria</taxon>
        <taxon>Pseudomonadati</taxon>
        <taxon>Pseudomonadota</taxon>
        <taxon>Gammaproteobacteria</taxon>
        <taxon>Methylococcales</taxon>
        <taxon>Methylococcaceae</taxon>
        <taxon>Methylomonas</taxon>
    </lineage>
</organism>
<gene>
    <name evidence="1" type="ORF">A1507_06435</name>
</gene>
<dbReference type="Pfam" id="PF04392">
    <property type="entry name" value="ABC_sub_bind"/>
    <property type="match status" value="1"/>
</dbReference>
<sequence length="341" mass="37035">MNFKPAAAVRLRTGSGWFGWQWLPAVWLWLRAKSGLGRGCARICLGFAALCPGARISAADILVLQSHDSAPYRQTVQGFSVALAQRGLHASIETRTVGDEAAAAINERLRAEAPQLLLALGTPAARATMAAGQTTPVVAGLLLDSDELRGKPRLTGVGLDFPPALQWRWLRRLLPEVRHIAVIYDPQRGLPMFEALQQLARADGIELVPAPAAAPEDLPRLLKELPAQLDALWAVDGVAAFNAVAVRELLLYSFRNRTPLIGLSEQWVKAGAIYALDWDYADLGAQAAELAWNILANGAAPASLPPQTPRKVRVVYNGRTLEHMKLSLPERWLPEISEVAP</sequence>